<evidence type="ECO:0000313" key="5">
    <source>
        <dbReference type="EMBL" id="NEW54919.1"/>
    </source>
</evidence>
<dbReference type="Gene3D" id="3.40.50.620">
    <property type="entry name" value="HUPs"/>
    <property type="match status" value="2"/>
</dbReference>
<evidence type="ECO:0000259" key="4">
    <source>
        <dbReference type="Pfam" id="PF00582"/>
    </source>
</evidence>
<protein>
    <submittedName>
        <fullName evidence="5">Universal stress protein</fullName>
    </submittedName>
</protein>
<dbReference type="RefSeq" id="WP_163955615.1">
    <property type="nucleotide sequence ID" value="NZ_JAAGUX010000005.1"/>
</dbReference>
<proteinExistence type="inferred from homology"/>
<dbReference type="Proteomes" id="UP000470876">
    <property type="component" value="Unassembled WGS sequence"/>
</dbReference>
<reference evidence="5 6" key="1">
    <citation type="submission" date="2020-01" db="EMBL/GenBank/DDBJ databases">
        <title>Genetics and antimicrobial susceptibilities of Nocardia species isolated from the soil; a comparison with species isolated from humans.</title>
        <authorList>
            <person name="Carrasco G."/>
            <person name="Monzon S."/>
            <person name="Sansegundo M."/>
            <person name="Garcia E."/>
            <person name="Garrido N."/>
            <person name="Medina M.J."/>
            <person name="Villalon P."/>
            <person name="Ramirez-Arocha A.C."/>
            <person name="Jimenez P."/>
            <person name="Cuesta I."/>
            <person name="Valdezate S."/>
        </authorList>
    </citation>
    <scope>NUCLEOTIDE SEQUENCE [LARGE SCALE GENOMIC DNA]</scope>
    <source>
        <strain evidence="5 6">CNM20110649</strain>
    </source>
</reference>
<dbReference type="SUPFAM" id="SSF52402">
    <property type="entry name" value="Adenine nucleotide alpha hydrolases-like"/>
    <property type="match status" value="2"/>
</dbReference>
<dbReference type="Pfam" id="PF00582">
    <property type="entry name" value="Usp"/>
    <property type="match status" value="2"/>
</dbReference>
<name>A0ABX0CEE7_9NOCA</name>
<dbReference type="InterPro" id="IPR006016">
    <property type="entry name" value="UspA"/>
</dbReference>
<organism evidence="5 6">
    <name type="scientific">Nocardia cyriacigeorgica</name>
    <dbReference type="NCBI Taxonomy" id="135487"/>
    <lineage>
        <taxon>Bacteria</taxon>
        <taxon>Bacillati</taxon>
        <taxon>Actinomycetota</taxon>
        <taxon>Actinomycetes</taxon>
        <taxon>Mycobacteriales</taxon>
        <taxon>Nocardiaceae</taxon>
        <taxon>Nocardia</taxon>
    </lineage>
</organism>
<keyword evidence="3" id="KW-0067">ATP-binding</keyword>
<dbReference type="PRINTS" id="PR01438">
    <property type="entry name" value="UNVRSLSTRESS"/>
</dbReference>
<comment type="similarity">
    <text evidence="1">Belongs to the universal stress protein A family.</text>
</comment>
<dbReference type="PANTHER" id="PTHR46268">
    <property type="entry name" value="STRESS RESPONSE PROTEIN NHAX"/>
    <property type="match status" value="1"/>
</dbReference>
<keyword evidence="6" id="KW-1185">Reference proteome</keyword>
<feature type="domain" description="UspA" evidence="4">
    <location>
        <begin position="162"/>
        <end position="297"/>
    </location>
</feature>
<sequence>MSEQSVEHSAGDVIVGIDGSAGSLTAARWAAGFATERGRALRLAHGMELVGTAKLVSTSGGVTSSLLEALKENSRHLLDRAEEAVTAETPDLAVSTRVSVGSAAALLIEESAGAYAVILGATGNVGVLGHIGSTLLTVVSRAHGPVIVVRTDAEGAIRSTGPVVVGVDGSPVSEAALATAFTEAAVRRTDLVAIHVHYDRRLESERLRKFLPEIEVENAGQEVLGERLAGWQEEFPDVTVLRKTYSDNPTARLREWSDSAQLVVVGSRGRGGFTGLLLGSTSHSLVQHAGCPVMVVRPENSTEGRDR</sequence>
<dbReference type="InterPro" id="IPR014729">
    <property type="entry name" value="Rossmann-like_a/b/a_fold"/>
</dbReference>
<evidence type="ECO:0000313" key="6">
    <source>
        <dbReference type="Proteomes" id="UP000470876"/>
    </source>
</evidence>
<dbReference type="InterPro" id="IPR006015">
    <property type="entry name" value="Universal_stress_UspA"/>
</dbReference>
<feature type="domain" description="UspA" evidence="4">
    <location>
        <begin position="13"/>
        <end position="150"/>
    </location>
</feature>
<dbReference type="PANTHER" id="PTHR46268:SF27">
    <property type="entry name" value="UNIVERSAL STRESS PROTEIN RV2623"/>
    <property type="match status" value="1"/>
</dbReference>
<comment type="caution">
    <text evidence="5">The sequence shown here is derived from an EMBL/GenBank/DDBJ whole genome shotgun (WGS) entry which is preliminary data.</text>
</comment>
<evidence type="ECO:0000256" key="1">
    <source>
        <dbReference type="ARBA" id="ARBA00008791"/>
    </source>
</evidence>
<dbReference type="EMBL" id="JAAGUX010000005">
    <property type="protein sequence ID" value="NEW54919.1"/>
    <property type="molecule type" value="Genomic_DNA"/>
</dbReference>
<accession>A0ABX0CEE7</accession>
<keyword evidence="2" id="KW-0547">Nucleotide-binding</keyword>
<evidence type="ECO:0000256" key="2">
    <source>
        <dbReference type="ARBA" id="ARBA00022741"/>
    </source>
</evidence>
<gene>
    <name evidence="5" type="ORF">GV794_04430</name>
</gene>
<evidence type="ECO:0000256" key="3">
    <source>
        <dbReference type="ARBA" id="ARBA00022840"/>
    </source>
</evidence>